<reference evidence="2" key="1">
    <citation type="submission" date="2023-10" db="EMBL/GenBank/DDBJ databases">
        <title>Genome assembly of Pristionchus species.</title>
        <authorList>
            <person name="Yoshida K."/>
            <person name="Sommer R.J."/>
        </authorList>
    </citation>
    <scope>NUCLEOTIDE SEQUENCE</scope>
    <source>
        <strain evidence="2">RS0144</strain>
    </source>
</reference>
<evidence type="ECO:0008006" key="4">
    <source>
        <dbReference type="Google" id="ProtNLM"/>
    </source>
</evidence>
<evidence type="ECO:0000256" key="1">
    <source>
        <dbReference type="SAM" id="SignalP"/>
    </source>
</evidence>
<proteinExistence type="predicted"/>
<keyword evidence="1" id="KW-0732">Signal</keyword>
<evidence type="ECO:0000313" key="3">
    <source>
        <dbReference type="Proteomes" id="UP001432027"/>
    </source>
</evidence>
<protein>
    <recommendedName>
        <fullName evidence="4">Integron gene cassette protein</fullName>
    </recommendedName>
</protein>
<feature type="chain" id="PRO_5043775366" description="Integron gene cassette protein" evidence="1">
    <location>
        <begin position="22"/>
        <end position="127"/>
    </location>
</feature>
<feature type="signal peptide" evidence="1">
    <location>
        <begin position="1"/>
        <end position="21"/>
    </location>
</feature>
<dbReference type="EMBL" id="BTSX01000003">
    <property type="protein sequence ID" value="GMS91476.1"/>
    <property type="molecule type" value="Genomic_DNA"/>
</dbReference>
<feature type="non-terminal residue" evidence="2">
    <location>
        <position position="1"/>
    </location>
</feature>
<dbReference type="AlphaFoldDB" id="A0AAV5TG09"/>
<comment type="caution">
    <text evidence="2">The sequence shown here is derived from an EMBL/GenBank/DDBJ whole genome shotgun (WGS) entry which is preliminary data.</text>
</comment>
<name>A0AAV5TG09_9BILA</name>
<gene>
    <name evidence="2" type="ORF">PENTCL1PPCAC_13651</name>
</gene>
<keyword evidence="3" id="KW-1185">Reference proteome</keyword>
<sequence length="127" mass="13163">ARTILFLLLTVMAISLGCIRMEPTSPGIPAMPATEKPFVCPSLLPPPDISGCEGTVNGPCGPAVIEPLKASCTTGSMYVQAGAFMSGGNSDPFLCDTVRKTWTDAFGKPLSEIGAPANTQIYVACVL</sequence>
<organism evidence="2 3">
    <name type="scientific">Pristionchus entomophagus</name>
    <dbReference type="NCBI Taxonomy" id="358040"/>
    <lineage>
        <taxon>Eukaryota</taxon>
        <taxon>Metazoa</taxon>
        <taxon>Ecdysozoa</taxon>
        <taxon>Nematoda</taxon>
        <taxon>Chromadorea</taxon>
        <taxon>Rhabditida</taxon>
        <taxon>Rhabditina</taxon>
        <taxon>Diplogasteromorpha</taxon>
        <taxon>Diplogasteroidea</taxon>
        <taxon>Neodiplogasteridae</taxon>
        <taxon>Pristionchus</taxon>
    </lineage>
</organism>
<dbReference type="Proteomes" id="UP001432027">
    <property type="component" value="Unassembled WGS sequence"/>
</dbReference>
<accession>A0AAV5TG09</accession>
<evidence type="ECO:0000313" key="2">
    <source>
        <dbReference type="EMBL" id="GMS91476.1"/>
    </source>
</evidence>